<reference evidence="3" key="1">
    <citation type="submission" date="2017-11" db="EMBL/GenBank/DDBJ databases">
        <title>The draft genome sequence of Chromatocurvus sp. F02.</title>
        <authorList>
            <person name="Du Z.-J."/>
            <person name="Chang Y.-Q."/>
        </authorList>
    </citation>
    <scope>NUCLEOTIDE SEQUENCE [LARGE SCALE GENOMIC DNA]</scope>
    <source>
        <strain evidence="3">F02</strain>
    </source>
</reference>
<dbReference type="OrthoDB" id="9875123at2"/>
<dbReference type="EMBL" id="PKLZ01000003">
    <property type="protein sequence ID" value="PLW83316.1"/>
    <property type="molecule type" value="Genomic_DNA"/>
</dbReference>
<dbReference type="AlphaFoldDB" id="A0A2N5Y4I8"/>
<name>A0A2N5Y4I8_9GAMM</name>
<accession>A0A2N5Y4I8</accession>
<evidence type="ECO:0000313" key="3">
    <source>
        <dbReference type="Proteomes" id="UP000234845"/>
    </source>
</evidence>
<organism evidence="2 3">
    <name type="scientific">Kineobactrum sediminis</name>
    <dbReference type="NCBI Taxonomy" id="1905677"/>
    <lineage>
        <taxon>Bacteria</taxon>
        <taxon>Pseudomonadati</taxon>
        <taxon>Pseudomonadota</taxon>
        <taxon>Gammaproteobacteria</taxon>
        <taxon>Cellvibrionales</taxon>
        <taxon>Halieaceae</taxon>
        <taxon>Kineobactrum</taxon>
    </lineage>
</organism>
<evidence type="ECO:0000256" key="1">
    <source>
        <dbReference type="SAM" id="MobiDB-lite"/>
    </source>
</evidence>
<dbReference type="Proteomes" id="UP000234845">
    <property type="component" value="Unassembled WGS sequence"/>
</dbReference>
<evidence type="ECO:0000313" key="2">
    <source>
        <dbReference type="EMBL" id="PLW83316.1"/>
    </source>
</evidence>
<gene>
    <name evidence="2" type="ORF">CWI75_07915</name>
</gene>
<protein>
    <submittedName>
        <fullName evidence="2">Uncharacterized protein</fullName>
    </submittedName>
</protein>
<keyword evidence="3" id="KW-1185">Reference proteome</keyword>
<proteinExistence type="predicted"/>
<comment type="caution">
    <text evidence="2">The sequence shown here is derived from an EMBL/GenBank/DDBJ whole genome shotgun (WGS) entry which is preliminary data.</text>
</comment>
<feature type="region of interest" description="Disordered" evidence="1">
    <location>
        <begin position="75"/>
        <end position="102"/>
    </location>
</feature>
<dbReference type="RefSeq" id="WP_101520916.1">
    <property type="nucleotide sequence ID" value="NZ_PKLZ01000003.1"/>
</dbReference>
<sequence length="114" mass="12138">MALPAHTRQQRLTVELDTRVALEAVLVTALHRIPTARRQDWLRRLLLEGFRSECLGLRHALIEVPAPATAPLQGVPVSPGAAAEPAAAGVPTGGPRTVGPQTTKPLAHLRKLIG</sequence>